<feature type="signal peptide" evidence="3">
    <location>
        <begin position="1"/>
        <end position="20"/>
    </location>
</feature>
<evidence type="ECO:0000313" key="4">
    <source>
        <dbReference type="EMBL" id="UJO22100.1"/>
    </source>
</evidence>
<keyword evidence="2" id="KW-0472">Membrane</keyword>
<reference evidence="4" key="2">
    <citation type="journal article" date="2022" name="Microb. Genom.">
        <title>A chromosome-scale genome assembly of the tomato pathogen Cladosporium fulvum reveals a compartmentalized genome architecture and the presence of a dispensable chromosome.</title>
        <authorList>
            <person name="Zaccaron A.Z."/>
            <person name="Chen L.H."/>
            <person name="Samaras A."/>
            <person name="Stergiopoulos I."/>
        </authorList>
    </citation>
    <scope>NUCLEOTIDE SEQUENCE</scope>
    <source>
        <strain evidence="4">Race5_Kim</strain>
    </source>
</reference>
<accession>A0A9Q8PGQ0</accession>
<dbReference type="KEGG" id="ffu:CLAFUR5_09774"/>
<feature type="region of interest" description="Disordered" evidence="1">
    <location>
        <begin position="198"/>
        <end position="270"/>
    </location>
</feature>
<dbReference type="GeneID" id="71989652"/>
<dbReference type="OrthoDB" id="4148662at2759"/>
<reference evidence="4" key="1">
    <citation type="submission" date="2021-12" db="EMBL/GenBank/DDBJ databases">
        <authorList>
            <person name="Zaccaron A."/>
            <person name="Stergiopoulos I."/>
        </authorList>
    </citation>
    <scope>NUCLEOTIDE SEQUENCE</scope>
    <source>
        <strain evidence="4">Race5_Kim</strain>
    </source>
</reference>
<keyword evidence="5" id="KW-1185">Reference proteome</keyword>
<feature type="compositionally biased region" description="Low complexity" evidence="1">
    <location>
        <begin position="246"/>
        <end position="270"/>
    </location>
</feature>
<proteinExistence type="predicted"/>
<feature type="chain" id="PRO_5040330522" evidence="3">
    <location>
        <begin position="21"/>
        <end position="391"/>
    </location>
</feature>
<evidence type="ECO:0000256" key="1">
    <source>
        <dbReference type="SAM" id="MobiDB-lite"/>
    </source>
</evidence>
<feature type="compositionally biased region" description="Polar residues" evidence="1">
    <location>
        <begin position="221"/>
        <end position="245"/>
    </location>
</feature>
<gene>
    <name evidence="4" type="ORF">CLAFUR5_09774</name>
</gene>
<dbReference type="EMBL" id="CP090171">
    <property type="protein sequence ID" value="UJO22100.1"/>
    <property type="molecule type" value="Genomic_DNA"/>
</dbReference>
<dbReference type="AlphaFoldDB" id="A0A9Q8PGQ0"/>
<keyword evidence="2" id="KW-0812">Transmembrane</keyword>
<dbReference type="Proteomes" id="UP000756132">
    <property type="component" value="Chromosome 9"/>
</dbReference>
<evidence type="ECO:0000256" key="2">
    <source>
        <dbReference type="SAM" id="Phobius"/>
    </source>
</evidence>
<name>A0A9Q8PGQ0_PASFU</name>
<keyword evidence="2" id="KW-1133">Transmembrane helix</keyword>
<sequence>MAMPVAGTWTLTLLAAVAQAQQQCYFGAGAENRGPENLVPCMATGASACCLRGDTCLSGNACFNYPSGNVYQYGCTDITYSDETCPFKCGFNTTRSPWTALEYCNDVQGAADNWICHGPESCGCEWPSSEGMLKLDPRGCRAMGSDAFVALYAPDQLAPYISLPLTASGSTGYYSPTVSDGSSTWVVTAVPGYTPSPITQLTTYRDPPTTRRRVAPGATPDASTYASAFTWTETRPGSLSATTAMPSQTTPRTTSPSLATDSPSSHTLSTSSKIGIGIGAAGGVCLIASLLLALFYMHRRHKKHAAQTSQSPEPQPHWPESPYMQQTAPHPNYPPYQPPMDRNWHPGPGVVYQAPAPEAETPASGKVSMSRGRDLPASELAGEERGMAHEM</sequence>
<feature type="compositionally biased region" description="Basic and acidic residues" evidence="1">
    <location>
        <begin position="371"/>
        <end position="391"/>
    </location>
</feature>
<keyword evidence="3" id="KW-0732">Signal</keyword>
<dbReference type="RefSeq" id="XP_047766466.1">
    <property type="nucleotide sequence ID" value="XM_047908922.1"/>
</dbReference>
<dbReference type="OMA" id="GCNDPTY"/>
<evidence type="ECO:0000256" key="3">
    <source>
        <dbReference type="SAM" id="SignalP"/>
    </source>
</evidence>
<evidence type="ECO:0000313" key="5">
    <source>
        <dbReference type="Proteomes" id="UP000756132"/>
    </source>
</evidence>
<feature type="transmembrane region" description="Helical" evidence="2">
    <location>
        <begin position="274"/>
        <end position="297"/>
    </location>
</feature>
<protein>
    <submittedName>
        <fullName evidence="4">Uncharacterized protein</fullName>
    </submittedName>
</protein>
<feature type="region of interest" description="Disordered" evidence="1">
    <location>
        <begin position="305"/>
        <end position="391"/>
    </location>
</feature>
<organism evidence="4 5">
    <name type="scientific">Passalora fulva</name>
    <name type="common">Tomato leaf mold</name>
    <name type="synonym">Cladosporium fulvum</name>
    <dbReference type="NCBI Taxonomy" id="5499"/>
    <lineage>
        <taxon>Eukaryota</taxon>
        <taxon>Fungi</taxon>
        <taxon>Dikarya</taxon>
        <taxon>Ascomycota</taxon>
        <taxon>Pezizomycotina</taxon>
        <taxon>Dothideomycetes</taxon>
        <taxon>Dothideomycetidae</taxon>
        <taxon>Mycosphaerellales</taxon>
        <taxon>Mycosphaerellaceae</taxon>
        <taxon>Fulvia</taxon>
    </lineage>
</organism>